<sequence>MITQDHENMLYVANTEGLLQYNGSSWTLYPSPNETIIRSVKYANGKIYTGCYMEFGFWTKTNNGRLQYTSLSKKVSKNIIDDEQFWNIIDYDHYVIFQSLNQIFIYNTKNNSFSIIKPTGAILNAFKVGNSIFYQVYSEGLFEIENGCGKLFSNQEVLKTNKIINIFPGKNGLLLQTQFQGFYELELGELKKWNIPADQFLSNTSIYSSQKLRDGGFALGSVSNGIFILNANGSVRYHITQNKGLSNNTALSMFEDHEKNIWVGLDNGINCINLDSPVRTFADDTGFLGTVYTSILHENLLYVGTNQGLFYKKFNSDENFTFINQTKGQVWSLFSYDGTLFCGHDSGTYIVKGNAVKQIFNTSGTWKFGQVESNKEILLQGNYHGISVLQKINDQWTYRNKIKGFDYSSKYFELSSQSEIYVSHEYKGVFRLKPDSGFYQTNGFETLNKIKKGKNAGLIKYNGSIYYAFKGGIFKLNDKTKTFERDEDLSRIFDRDIYTSGKMMADNANRLWLFSKNYINYFSSGKMNNSLKHNIIPIPSSLTNSMLGYENITQISNTLYLVGTADGYYTIDINDWKFHEYKAFLTAINVSKPNESGRFASLQNGTEFKHFENNITFFLTVPEFNKYVIPEYQYRLKGFNDNWSNWNLESNITLKNLPPGEYLFEAKAKIGKQLSENLISYQFIILKPWYRTNLANAIYLIIMFALAYFINKAYKNYFEKQQTKLIEENNRLLEIKELASEQELMKIRNHQLEQEFESKNRELAASTMSLIKKNELLSLIKDDLKKSESDRNIKSVISTINKNISEEDTWNVFKDAFNNADKDFLKKVKQLHPSLTPNDLRLCAYLRLNLSSKEIAPLLNISVRSVEIKRYRLRKKMELPHEESLVEYILSV</sequence>
<feature type="domain" description="HTH luxR-type" evidence="3">
    <location>
        <begin position="832"/>
        <end position="889"/>
    </location>
</feature>
<keyword evidence="5" id="KW-1185">Reference proteome</keyword>
<dbReference type="InterPro" id="IPR036388">
    <property type="entry name" value="WH-like_DNA-bd_sf"/>
</dbReference>
<name>A0ABW9Z5I2_9FLAO</name>
<accession>A0ABW9Z5I2</accession>
<dbReference type="EMBL" id="JAABLM010000002">
    <property type="protein sequence ID" value="NBL64097.1"/>
    <property type="molecule type" value="Genomic_DNA"/>
</dbReference>
<evidence type="ECO:0000313" key="5">
    <source>
        <dbReference type="Proteomes" id="UP000798602"/>
    </source>
</evidence>
<feature type="coiled-coil region" evidence="1">
    <location>
        <begin position="735"/>
        <end position="762"/>
    </location>
</feature>
<gene>
    <name evidence="4" type="ORF">GV828_02655</name>
</gene>
<evidence type="ECO:0000256" key="2">
    <source>
        <dbReference type="SAM" id="Phobius"/>
    </source>
</evidence>
<dbReference type="SUPFAM" id="SSF46894">
    <property type="entry name" value="C-terminal effector domain of the bipartite response regulators"/>
    <property type="match status" value="1"/>
</dbReference>
<dbReference type="Gene3D" id="2.130.10.10">
    <property type="entry name" value="YVTN repeat-like/Quinoprotein amine dehydrogenase"/>
    <property type="match status" value="2"/>
</dbReference>
<protein>
    <submittedName>
        <fullName evidence="4">LuxR family transcriptional regulator</fullName>
    </submittedName>
</protein>
<dbReference type="InterPro" id="IPR013783">
    <property type="entry name" value="Ig-like_fold"/>
</dbReference>
<reference evidence="5" key="1">
    <citation type="submission" date="2020-01" db="EMBL/GenBank/DDBJ databases">
        <title>Sphingomonas sp. strain CSW-10.</title>
        <authorList>
            <person name="Chen W.-M."/>
        </authorList>
    </citation>
    <scope>NUCLEOTIDE SEQUENCE [LARGE SCALE GENOMIC DNA]</scope>
    <source>
        <strain evidence="5">NST-5</strain>
    </source>
</reference>
<evidence type="ECO:0000256" key="1">
    <source>
        <dbReference type="SAM" id="Coils"/>
    </source>
</evidence>
<dbReference type="Gene3D" id="1.10.10.10">
    <property type="entry name" value="Winged helix-like DNA-binding domain superfamily/Winged helix DNA-binding domain"/>
    <property type="match status" value="1"/>
</dbReference>
<comment type="caution">
    <text evidence="4">The sequence shown here is derived from an EMBL/GenBank/DDBJ whole genome shotgun (WGS) entry which is preliminary data.</text>
</comment>
<keyword evidence="1" id="KW-0175">Coiled coil</keyword>
<organism evidence="4 5">
    <name type="scientific">Flavobacterium ichthyis</name>
    <dbReference type="NCBI Taxonomy" id="2698827"/>
    <lineage>
        <taxon>Bacteria</taxon>
        <taxon>Pseudomonadati</taxon>
        <taxon>Bacteroidota</taxon>
        <taxon>Flavobacteriia</taxon>
        <taxon>Flavobacteriales</taxon>
        <taxon>Flavobacteriaceae</taxon>
        <taxon>Flavobacterium</taxon>
    </lineage>
</organism>
<dbReference type="InterPro" id="IPR011110">
    <property type="entry name" value="Reg_prop"/>
</dbReference>
<dbReference type="Proteomes" id="UP000798602">
    <property type="component" value="Unassembled WGS sequence"/>
</dbReference>
<dbReference type="InterPro" id="IPR011123">
    <property type="entry name" value="Y_Y_Y"/>
</dbReference>
<evidence type="ECO:0000259" key="3">
    <source>
        <dbReference type="SMART" id="SM00421"/>
    </source>
</evidence>
<keyword evidence="2" id="KW-1133">Transmembrane helix</keyword>
<feature type="transmembrane region" description="Helical" evidence="2">
    <location>
        <begin position="689"/>
        <end position="710"/>
    </location>
</feature>
<dbReference type="Pfam" id="PF07494">
    <property type="entry name" value="Reg_prop"/>
    <property type="match status" value="1"/>
</dbReference>
<keyword evidence="2" id="KW-0812">Transmembrane</keyword>
<dbReference type="Gene3D" id="2.60.40.10">
    <property type="entry name" value="Immunoglobulins"/>
    <property type="match status" value="1"/>
</dbReference>
<proteinExistence type="predicted"/>
<dbReference type="InterPro" id="IPR016032">
    <property type="entry name" value="Sig_transdc_resp-reg_C-effctor"/>
</dbReference>
<dbReference type="InterPro" id="IPR000792">
    <property type="entry name" value="Tscrpt_reg_LuxR_C"/>
</dbReference>
<dbReference type="InterPro" id="IPR015943">
    <property type="entry name" value="WD40/YVTN_repeat-like_dom_sf"/>
</dbReference>
<dbReference type="SMART" id="SM00421">
    <property type="entry name" value="HTH_LUXR"/>
    <property type="match status" value="1"/>
</dbReference>
<keyword evidence="2" id="KW-0472">Membrane</keyword>
<evidence type="ECO:0000313" key="4">
    <source>
        <dbReference type="EMBL" id="NBL64097.1"/>
    </source>
</evidence>
<dbReference type="Pfam" id="PF07495">
    <property type="entry name" value="Y_Y_Y"/>
    <property type="match status" value="1"/>
</dbReference>